<name>A0ABR2MYW2_9ASPA</name>
<evidence type="ECO:0000313" key="2">
    <source>
        <dbReference type="Proteomes" id="UP001412067"/>
    </source>
</evidence>
<dbReference type="Proteomes" id="UP001412067">
    <property type="component" value="Unassembled WGS sequence"/>
</dbReference>
<dbReference type="EMBL" id="JBBWWR010000003">
    <property type="protein sequence ID" value="KAK8969390.1"/>
    <property type="molecule type" value="Genomic_DNA"/>
</dbReference>
<sequence length="233" mass="26057">MKVSINSVAKKLVLWHTPTFRPLLSHAQLEPFLFSVGFTSFPAYDPPPPATLSPEAPSTTPAVVQWKEYAFPLPSSHAFPALSSSSSSHAIVDSGIPLPRPRLPFPMIYGLHLVAYKAFLSALECYIGPSAVYNLFHVRALPVIPLHDERFEDVYTPMKDYNINGGEIFFYRGGAVFDCMTEQIEAMKLKEEIEKMSGDRRIKGSRCRCADEIVMASLDSLLPGRWDMLSSRF</sequence>
<organism evidence="1 2">
    <name type="scientific">Platanthera guangdongensis</name>
    <dbReference type="NCBI Taxonomy" id="2320717"/>
    <lineage>
        <taxon>Eukaryota</taxon>
        <taxon>Viridiplantae</taxon>
        <taxon>Streptophyta</taxon>
        <taxon>Embryophyta</taxon>
        <taxon>Tracheophyta</taxon>
        <taxon>Spermatophyta</taxon>
        <taxon>Magnoliopsida</taxon>
        <taxon>Liliopsida</taxon>
        <taxon>Asparagales</taxon>
        <taxon>Orchidaceae</taxon>
        <taxon>Orchidoideae</taxon>
        <taxon>Orchideae</taxon>
        <taxon>Orchidinae</taxon>
        <taxon>Platanthera</taxon>
    </lineage>
</organism>
<proteinExistence type="predicted"/>
<keyword evidence="2" id="KW-1185">Reference proteome</keyword>
<accession>A0ABR2MYW2</accession>
<gene>
    <name evidence="1" type="ORF">KSP40_PGU003933</name>
</gene>
<evidence type="ECO:0000313" key="1">
    <source>
        <dbReference type="EMBL" id="KAK8969390.1"/>
    </source>
</evidence>
<protein>
    <submittedName>
        <fullName evidence="1">Uncharacterized protein</fullName>
    </submittedName>
</protein>
<reference evidence="1 2" key="1">
    <citation type="journal article" date="2022" name="Nat. Plants">
        <title>Genomes of leafy and leafless Platanthera orchids illuminate the evolution of mycoheterotrophy.</title>
        <authorList>
            <person name="Li M.H."/>
            <person name="Liu K.W."/>
            <person name="Li Z."/>
            <person name="Lu H.C."/>
            <person name="Ye Q.L."/>
            <person name="Zhang D."/>
            <person name="Wang J.Y."/>
            <person name="Li Y.F."/>
            <person name="Zhong Z.M."/>
            <person name="Liu X."/>
            <person name="Yu X."/>
            <person name="Liu D.K."/>
            <person name="Tu X.D."/>
            <person name="Liu B."/>
            <person name="Hao Y."/>
            <person name="Liao X.Y."/>
            <person name="Jiang Y.T."/>
            <person name="Sun W.H."/>
            <person name="Chen J."/>
            <person name="Chen Y.Q."/>
            <person name="Ai Y."/>
            <person name="Zhai J.W."/>
            <person name="Wu S.S."/>
            <person name="Zhou Z."/>
            <person name="Hsiao Y.Y."/>
            <person name="Wu W.L."/>
            <person name="Chen Y.Y."/>
            <person name="Lin Y.F."/>
            <person name="Hsu J.L."/>
            <person name="Li C.Y."/>
            <person name="Wang Z.W."/>
            <person name="Zhao X."/>
            <person name="Zhong W.Y."/>
            <person name="Ma X.K."/>
            <person name="Ma L."/>
            <person name="Huang J."/>
            <person name="Chen G.Z."/>
            <person name="Huang M.Z."/>
            <person name="Huang L."/>
            <person name="Peng D.H."/>
            <person name="Luo Y.B."/>
            <person name="Zou S.Q."/>
            <person name="Chen S.P."/>
            <person name="Lan S."/>
            <person name="Tsai W.C."/>
            <person name="Van de Peer Y."/>
            <person name="Liu Z.J."/>
        </authorList>
    </citation>
    <scope>NUCLEOTIDE SEQUENCE [LARGE SCALE GENOMIC DNA]</scope>
    <source>
        <strain evidence="1">Lor288</strain>
    </source>
</reference>
<comment type="caution">
    <text evidence="1">The sequence shown here is derived from an EMBL/GenBank/DDBJ whole genome shotgun (WGS) entry which is preliminary data.</text>
</comment>